<dbReference type="RefSeq" id="WP_178045542.1">
    <property type="nucleotide sequence ID" value="NZ_JAJEPR010000001.1"/>
</dbReference>
<dbReference type="InterPro" id="IPR042122">
    <property type="entry name" value="Ser_AcTrfase_N_sf"/>
</dbReference>
<dbReference type="GO" id="GO:0016746">
    <property type="term" value="F:acyltransferase activity"/>
    <property type="evidence" value="ECO:0007669"/>
    <property type="project" value="UniProtKB-KW"/>
</dbReference>
<protein>
    <submittedName>
        <fullName evidence="5">Serine acetyltransferase</fullName>
    </submittedName>
</protein>
<gene>
    <name evidence="5" type="ORF">LKD71_01090</name>
</gene>
<evidence type="ECO:0000256" key="2">
    <source>
        <dbReference type="ARBA" id="ARBA00022605"/>
    </source>
</evidence>
<keyword evidence="3" id="KW-0808">Transferase</keyword>
<accession>A0AAE3J4H1</accession>
<proteinExistence type="predicted"/>
<comment type="caution">
    <text evidence="5">The sequence shown here is derived from an EMBL/GenBank/DDBJ whole genome shotgun (WGS) entry which is preliminary data.</text>
</comment>
<dbReference type="PANTHER" id="PTHR42811">
    <property type="entry name" value="SERINE ACETYLTRANSFERASE"/>
    <property type="match status" value="1"/>
</dbReference>
<dbReference type="GO" id="GO:0008652">
    <property type="term" value="P:amino acid biosynthetic process"/>
    <property type="evidence" value="ECO:0007669"/>
    <property type="project" value="UniProtKB-KW"/>
</dbReference>
<dbReference type="AlphaFoldDB" id="A0AAE3J4H1"/>
<dbReference type="CDD" id="cd03354">
    <property type="entry name" value="LbH_SAT"/>
    <property type="match status" value="1"/>
</dbReference>
<organism evidence="5 6">
    <name type="scientific">Fusicatenibacter faecihominis</name>
    <dbReference type="NCBI Taxonomy" id="2881276"/>
    <lineage>
        <taxon>Bacteria</taxon>
        <taxon>Bacillati</taxon>
        <taxon>Bacillota</taxon>
        <taxon>Clostridia</taxon>
        <taxon>Lachnospirales</taxon>
        <taxon>Lachnospiraceae</taxon>
        <taxon>Fusicatenibacter</taxon>
    </lineage>
</organism>
<dbReference type="Gene3D" id="2.160.10.10">
    <property type="entry name" value="Hexapeptide repeat proteins"/>
    <property type="match status" value="1"/>
</dbReference>
<evidence type="ECO:0000256" key="4">
    <source>
        <dbReference type="ARBA" id="ARBA00023315"/>
    </source>
</evidence>
<evidence type="ECO:0000256" key="1">
    <source>
        <dbReference type="ARBA" id="ARBA00004876"/>
    </source>
</evidence>
<evidence type="ECO:0000313" key="6">
    <source>
        <dbReference type="Proteomes" id="UP001197875"/>
    </source>
</evidence>
<dbReference type="Gene3D" id="1.10.3130.10">
    <property type="entry name" value="serine acetyltransferase, domain 1"/>
    <property type="match status" value="1"/>
</dbReference>
<keyword evidence="6" id="KW-1185">Reference proteome</keyword>
<dbReference type="NCBIfam" id="NF041874">
    <property type="entry name" value="EPS_EpsC"/>
    <property type="match status" value="1"/>
</dbReference>
<keyword evidence="2" id="KW-0028">Amino-acid biosynthesis</keyword>
<sequence length="319" mass="35249">MKKEILDRPLNSLVEGILDSYEKYPLIRNIDSTNRINRAIVLEILENIRKIIFPGYFETRNLKQNSLSYHVGEILEDIHYNLTKQTARALQHREENPPASPEAALEEAASLVNQFLARIPAVREVLMTDVQAGYDGDPAAYNTDEIILSYPGLYAIFVNRLAHELFLLGVPLIPRMMTEYAHGLTGIDIHPGATIGEYFFIDHGTGVVVGETTKIGKNVKIYQGVTLGALSTRGGQSLRHTKRHPTLEDNVTVYSGASILGGETVIGQGAVIGSNAFITSSVPANMRVSIKNPELQFKDRSGKVGELGQEGFFNRKETD</sequence>
<keyword evidence="4" id="KW-0012">Acyltransferase</keyword>
<dbReference type="InterPro" id="IPR011004">
    <property type="entry name" value="Trimer_LpxA-like_sf"/>
</dbReference>
<dbReference type="Proteomes" id="UP001197875">
    <property type="component" value="Unassembled WGS sequence"/>
</dbReference>
<name>A0AAE3J4H1_9FIRM</name>
<comment type="pathway">
    <text evidence="1">Amino-acid biosynthesis; L-cysteine biosynthesis; L-cysteine from L-serine: step 1/2.</text>
</comment>
<dbReference type="InterPro" id="IPR045304">
    <property type="entry name" value="LbH_SAT"/>
</dbReference>
<reference evidence="5 6" key="1">
    <citation type="submission" date="2021-10" db="EMBL/GenBank/DDBJ databases">
        <title>Anaerobic single-cell dispensing facilitates the cultivation of human gut bacteria.</title>
        <authorList>
            <person name="Afrizal A."/>
        </authorList>
    </citation>
    <scope>NUCLEOTIDE SEQUENCE [LARGE SCALE GENOMIC DNA]</scope>
    <source>
        <strain evidence="5 6">CLA-AA-H277</strain>
    </source>
</reference>
<dbReference type="InterPro" id="IPR053376">
    <property type="entry name" value="Serine_acetyltransferase"/>
</dbReference>
<dbReference type="SUPFAM" id="SSF51161">
    <property type="entry name" value="Trimeric LpxA-like enzymes"/>
    <property type="match status" value="1"/>
</dbReference>
<dbReference type="EMBL" id="JAJEPR010000001">
    <property type="protein sequence ID" value="MCC2188428.1"/>
    <property type="molecule type" value="Genomic_DNA"/>
</dbReference>
<evidence type="ECO:0000313" key="5">
    <source>
        <dbReference type="EMBL" id="MCC2188428.1"/>
    </source>
</evidence>
<evidence type="ECO:0000256" key="3">
    <source>
        <dbReference type="ARBA" id="ARBA00022679"/>
    </source>
</evidence>